<gene>
    <name evidence="2" type="ORF">Scep_028770</name>
</gene>
<dbReference type="PANTHER" id="PTHR35687:SF1">
    <property type="entry name" value="OS07G0516700 PROTEIN"/>
    <property type="match status" value="1"/>
</dbReference>
<name>A0AAP0EET4_9MAGN</name>
<keyword evidence="3" id="KW-1185">Reference proteome</keyword>
<comment type="caution">
    <text evidence="2">The sequence shown here is derived from an EMBL/GenBank/DDBJ whole genome shotgun (WGS) entry which is preliminary data.</text>
</comment>
<reference evidence="2 3" key="1">
    <citation type="submission" date="2024-01" db="EMBL/GenBank/DDBJ databases">
        <title>Genome assemblies of Stephania.</title>
        <authorList>
            <person name="Yang L."/>
        </authorList>
    </citation>
    <scope>NUCLEOTIDE SEQUENCE [LARGE SCALE GENOMIC DNA]</scope>
    <source>
        <strain evidence="2">JXDWG</strain>
        <tissue evidence="2">Leaf</tissue>
    </source>
</reference>
<dbReference type="EMBL" id="JBBNAG010000012">
    <property type="protein sequence ID" value="KAK9089688.1"/>
    <property type="molecule type" value="Genomic_DNA"/>
</dbReference>
<organism evidence="2 3">
    <name type="scientific">Stephania cephalantha</name>
    <dbReference type="NCBI Taxonomy" id="152367"/>
    <lineage>
        <taxon>Eukaryota</taxon>
        <taxon>Viridiplantae</taxon>
        <taxon>Streptophyta</taxon>
        <taxon>Embryophyta</taxon>
        <taxon>Tracheophyta</taxon>
        <taxon>Spermatophyta</taxon>
        <taxon>Magnoliopsida</taxon>
        <taxon>Ranunculales</taxon>
        <taxon>Menispermaceae</taxon>
        <taxon>Menispermoideae</taxon>
        <taxon>Cissampelideae</taxon>
        <taxon>Stephania</taxon>
    </lineage>
</organism>
<dbReference type="AlphaFoldDB" id="A0AAP0EET4"/>
<dbReference type="Proteomes" id="UP001419268">
    <property type="component" value="Unassembled WGS sequence"/>
</dbReference>
<accession>A0AAP0EET4</accession>
<dbReference type="PANTHER" id="PTHR35687">
    <property type="entry name" value="OS07G0516700 PROTEIN"/>
    <property type="match status" value="1"/>
</dbReference>
<evidence type="ECO:0000313" key="3">
    <source>
        <dbReference type="Proteomes" id="UP001419268"/>
    </source>
</evidence>
<evidence type="ECO:0000313" key="2">
    <source>
        <dbReference type="EMBL" id="KAK9089688.1"/>
    </source>
</evidence>
<feature type="compositionally biased region" description="Basic and acidic residues" evidence="1">
    <location>
        <begin position="1"/>
        <end position="11"/>
    </location>
</feature>
<proteinExistence type="predicted"/>
<feature type="region of interest" description="Disordered" evidence="1">
    <location>
        <begin position="1"/>
        <end position="25"/>
    </location>
</feature>
<sequence length="157" mass="17768">MRDAGQQRSEDGAASTTQPSSNVFGDVADPAAAAVAERSASPFEKMNALRRSSIGYAKMDKEDPEERKHRLAQFLIYKAMEQVDSSCRRRPSALRLRIFSLKIKIGRRFKRLRKSMLSTISVTRACLCKEVMDQFKSCMRLLRGRETISRSLPPLIV</sequence>
<evidence type="ECO:0000256" key="1">
    <source>
        <dbReference type="SAM" id="MobiDB-lite"/>
    </source>
</evidence>
<protein>
    <submittedName>
        <fullName evidence="2">Uncharacterized protein</fullName>
    </submittedName>
</protein>
<feature type="compositionally biased region" description="Polar residues" evidence="1">
    <location>
        <begin position="14"/>
        <end position="23"/>
    </location>
</feature>